<evidence type="ECO:0000313" key="1">
    <source>
        <dbReference type="EMBL" id="OXC80765.1"/>
    </source>
</evidence>
<dbReference type="Proteomes" id="UP000214720">
    <property type="component" value="Unassembled WGS sequence"/>
</dbReference>
<dbReference type="EMBL" id="MTHB01000003">
    <property type="protein sequence ID" value="OXC80765.1"/>
    <property type="molecule type" value="Genomic_DNA"/>
</dbReference>
<proteinExistence type="predicted"/>
<evidence type="ECO:0000313" key="2">
    <source>
        <dbReference type="Proteomes" id="UP000214720"/>
    </source>
</evidence>
<protein>
    <submittedName>
        <fullName evidence="1">Uncharacterized protein</fullName>
    </submittedName>
</protein>
<accession>A0A226XB90</accession>
<dbReference type="AlphaFoldDB" id="A0A226XB90"/>
<comment type="caution">
    <text evidence="1">The sequence shown here is derived from an EMBL/GenBank/DDBJ whole genome shotgun (WGS) entry which is preliminary data.</text>
</comment>
<name>A0A226XB90_CABSO</name>
<sequence>MTTMKDVRVSLMTPGINVGSEDARFSGAFCLASDRYMRLASAFSLMI</sequence>
<organism evidence="1 2">
    <name type="scientific">Caballeronia sordidicola</name>
    <name type="common">Burkholderia sordidicola</name>
    <dbReference type="NCBI Taxonomy" id="196367"/>
    <lineage>
        <taxon>Bacteria</taxon>
        <taxon>Pseudomonadati</taxon>
        <taxon>Pseudomonadota</taxon>
        <taxon>Betaproteobacteria</taxon>
        <taxon>Burkholderiales</taxon>
        <taxon>Burkholderiaceae</taxon>
        <taxon>Caballeronia</taxon>
    </lineage>
</organism>
<gene>
    <name evidence="1" type="ORF">BSU04_00140</name>
</gene>
<reference evidence="2" key="1">
    <citation type="submission" date="2017-01" db="EMBL/GenBank/DDBJ databases">
        <title>Genome Analysis of Deinococcus marmoris KOPRI26562.</title>
        <authorList>
            <person name="Kim J.H."/>
            <person name="Oh H.-M."/>
        </authorList>
    </citation>
    <scope>NUCLEOTIDE SEQUENCE [LARGE SCALE GENOMIC DNA]</scope>
    <source>
        <strain evidence="2">PAMC 26633</strain>
    </source>
</reference>